<evidence type="ECO:0000313" key="3">
    <source>
        <dbReference type="Proteomes" id="UP000774326"/>
    </source>
</evidence>
<name>A0A9P8Q0M9_WICPI</name>
<feature type="compositionally biased region" description="Polar residues" evidence="1">
    <location>
        <begin position="1"/>
        <end position="14"/>
    </location>
</feature>
<dbReference type="AlphaFoldDB" id="A0A9P8Q0M9"/>
<reference evidence="2" key="2">
    <citation type="submission" date="2021-01" db="EMBL/GenBank/DDBJ databases">
        <authorList>
            <person name="Schikora-Tamarit M.A."/>
        </authorList>
    </citation>
    <scope>NUCLEOTIDE SEQUENCE</scope>
    <source>
        <strain evidence="2">CBS2887</strain>
    </source>
</reference>
<reference evidence="2" key="1">
    <citation type="journal article" date="2021" name="Open Biol.">
        <title>Shared evolutionary footprints suggest mitochondrial oxidative damage underlies multiple complex I losses in fungi.</title>
        <authorList>
            <person name="Schikora-Tamarit M.A."/>
            <person name="Marcet-Houben M."/>
            <person name="Nosek J."/>
            <person name="Gabaldon T."/>
        </authorList>
    </citation>
    <scope>NUCLEOTIDE SEQUENCE</scope>
    <source>
        <strain evidence="2">CBS2887</strain>
    </source>
</reference>
<proteinExistence type="predicted"/>
<evidence type="ECO:0000313" key="2">
    <source>
        <dbReference type="EMBL" id="KAH3681652.1"/>
    </source>
</evidence>
<evidence type="ECO:0000256" key="1">
    <source>
        <dbReference type="SAM" id="MobiDB-lite"/>
    </source>
</evidence>
<dbReference type="EMBL" id="JAEUBG010004337">
    <property type="protein sequence ID" value="KAH3681652.1"/>
    <property type="molecule type" value="Genomic_DNA"/>
</dbReference>
<gene>
    <name evidence="2" type="ORF">WICPIJ_007378</name>
</gene>
<comment type="caution">
    <text evidence="2">The sequence shown here is derived from an EMBL/GenBank/DDBJ whole genome shotgun (WGS) entry which is preliminary data.</text>
</comment>
<protein>
    <submittedName>
        <fullName evidence="2">Uncharacterized protein</fullName>
    </submittedName>
</protein>
<feature type="region of interest" description="Disordered" evidence="1">
    <location>
        <begin position="1"/>
        <end position="28"/>
    </location>
</feature>
<feature type="compositionally biased region" description="Basic and acidic residues" evidence="1">
    <location>
        <begin position="16"/>
        <end position="28"/>
    </location>
</feature>
<keyword evidence="3" id="KW-1185">Reference proteome</keyword>
<organism evidence="2 3">
    <name type="scientific">Wickerhamomyces pijperi</name>
    <name type="common">Yeast</name>
    <name type="synonym">Pichia pijperi</name>
    <dbReference type="NCBI Taxonomy" id="599730"/>
    <lineage>
        <taxon>Eukaryota</taxon>
        <taxon>Fungi</taxon>
        <taxon>Dikarya</taxon>
        <taxon>Ascomycota</taxon>
        <taxon>Saccharomycotina</taxon>
        <taxon>Saccharomycetes</taxon>
        <taxon>Phaffomycetales</taxon>
        <taxon>Wickerhamomycetaceae</taxon>
        <taxon>Wickerhamomyces</taxon>
    </lineage>
</organism>
<dbReference type="Proteomes" id="UP000774326">
    <property type="component" value="Unassembled WGS sequence"/>
</dbReference>
<accession>A0A9P8Q0M9</accession>
<sequence length="104" mass="11003">MFGCSNGVTNSNSKLIEPKTSRDSNSRMEMEQALFKRVLLGPTFGTRAFTEATPRPRVCCSPYVGTISKKITSFAGSAPLPQLMMIGSASSMGKSMTVGSSLSG</sequence>